<proteinExistence type="predicted"/>
<evidence type="ECO:0000313" key="1">
    <source>
        <dbReference type="EMBL" id="KAK7994268.1"/>
    </source>
</evidence>
<dbReference type="Proteomes" id="UP001396898">
    <property type="component" value="Unassembled WGS sequence"/>
</dbReference>
<dbReference type="EMBL" id="JAQQWI010000024">
    <property type="protein sequence ID" value="KAK7994268.1"/>
    <property type="molecule type" value="Genomic_DNA"/>
</dbReference>
<reference evidence="1 2" key="1">
    <citation type="submission" date="2023-01" db="EMBL/GenBank/DDBJ databases">
        <title>Analysis of 21 Apiospora genomes using comparative genomics revels a genus with tremendous synthesis potential of carbohydrate active enzymes and secondary metabolites.</title>
        <authorList>
            <person name="Sorensen T."/>
        </authorList>
    </citation>
    <scope>NUCLEOTIDE SEQUENCE [LARGE SCALE GENOMIC DNA]</scope>
    <source>
        <strain evidence="1 2">CBS 20057</strain>
    </source>
</reference>
<keyword evidence="2" id="KW-1185">Reference proteome</keyword>
<sequence>MAKTQHCSIQNYKYRVDTVQQLLRDHYQDNEITVEVSGKYLVFYLEPGQQYTADVEKKIIATRNRRG</sequence>
<organism evidence="1 2">
    <name type="scientific">Apiospora marii</name>
    <dbReference type="NCBI Taxonomy" id="335849"/>
    <lineage>
        <taxon>Eukaryota</taxon>
        <taxon>Fungi</taxon>
        <taxon>Dikarya</taxon>
        <taxon>Ascomycota</taxon>
        <taxon>Pezizomycotina</taxon>
        <taxon>Sordariomycetes</taxon>
        <taxon>Xylariomycetidae</taxon>
        <taxon>Amphisphaeriales</taxon>
        <taxon>Apiosporaceae</taxon>
        <taxon>Apiospora</taxon>
    </lineage>
</organism>
<evidence type="ECO:0000313" key="2">
    <source>
        <dbReference type="Proteomes" id="UP001396898"/>
    </source>
</evidence>
<comment type="caution">
    <text evidence="1">The sequence shown here is derived from an EMBL/GenBank/DDBJ whole genome shotgun (WGS) entry which is preliminary data.</text>
</comment>
<name>A0ABR1QZV2_9PEZI</name>
<accession>A0ABR1QZV2</accession>
<gene>
    <name evidence="1" type="ORF">PG991_015856</name>
</gene>
<protein>
    <submittedName>
        <fullName evidence="1">Uncharacterized protein</fullName>
    </submittedName>
</protein>